<dbReference type="GeneID" id="27329517"/>
<dbReference type="NCBIfam" id="TIGR00466">
    <property type="entry name" value="kdsB"/>
    <property type="match status" value="1"/>
</dbReference>
<dbReference type="EMBL" id="KN847493">
    <property type="protein sequence ID" value="KIW18146.1"/>
    <property type="molecule type" value="Genomic_DNA"/>
</dbReference>
<dbReference type="SUPFAM" id="SSF53448">
    <property type="entry name" value="Nucleotide-diphospho-sugar transferases"/>
    <property type="match status" value="1"/>
</dbReference>
<dbReference type="OrthoDB" id="10262032at2759"/>
<dbReference type="HAMAP" id="MF_00057">
    <property type="entry name" value="KdsB"/>
    <property type="match status" value="1"/>
</dbReference>
<dbReference type="RefSeq" id="XP_016238362.1">
    <property type="nucleotide sequence ID" value="XM_016376792.1"/>
</dbReference>
<dbReference type="GO" id="GO:0044281">
    <property type="term" value="P:small molecule metabolic process"/>
    <property type="evidence" value="ECO:0007669"/>
    <property type="project" value="UniProtKB-ARBA"/>
</dbReference>
<dbReference type="GO" id="GO:0005829">
    <property type="term" value="C:cytosol"/>
    <property type="evidence" value="ECO:0007669"/>
    <property type="project" value="TreeGrafter"/>
</dbReference>
<dbReference type="EC" id="2.7.7.38" evidence="7"/>
<dbReference type="HOGENOM" id="CLU_065038_1_0_1"/>
<dbReference type="PANTHER" id="PTHR42866">
    <property type="entry name" value="3-DEOXY-MANNO-OCTULOSONATE CYTIDYLYLTRANSFERASE"/>
    <property type="match status" value="1"/>
</dbReference>
<gene>
    <name evidence="9" type="ORF">PV08_02434</name>
</gene>
<evidence type="ECO:0000256" key="3">
    <source>
        <dbReference type="ARBA" id="ARBA00022695"/>
    </source>
</evidence>
<dbReference type="FunFam" id="3.90.550.10:FF:000011">
    <property type="entry name" value="3-deoxy-manno-octulosonate cytidylyltransferase"/>
    <property type="match status" value="1"/>
</dbReference>
<dbReference type="Pfam" id="PF02348">
    <property type="entry name" value="CTP_transf_3"/>
    <property type="match status" value="1"/>
</dbReference>
<dbReference type="NCBIfam" id="NF009905">
    <property type="entry name" value="PRK13368.1"/>
    <property type="match status" value="1"/>
</dbReference>
<dbReference type="NCBIfam" id="NF003952">
    <property type="entry name" value="PRK05450.1-5"/>
    <property type="match status" value="1"/>
</dbReference>
<dbReference type="Gene3D" id="3.90.550.10">
    <property type="entry name" value="Spore Coat Polysaccharide Biosynthesis Protein SpsA, Chain A"/>
    <property type="match status" value="1"/>
</dbReference>
<evidence type="ECO:0000256" key="5">
    <source>
        <dbReference type="ARBA" id="ARBA00060624"/>
    </source>
</evidence>
<dbReference type="VEuPathDB" id="FungiDB:PV08_02434"/>
<evidence type="ECO:0000313" key="10">
    <source>
        <dbReference type="Proteomes" id="UP000053328"/>
    </source>
</evidence>
<dbReference type="CDD" id="cd02517">
    <property type="entry name" value="CMP-KDO-Synthetase"/>
    <property type="match status" value="1"/>
</dbReference>
<dbReference type="Proteomes" id="UP000053328">
    <property type="component" value="Unassembled WGS sequence"/>
</dbReference>
<dbReference type="InterPro" id="IPR029044">
    <property type="entry name" value="Nucleotide-diphossugar_trans"/>
</dbReference>
<protein>
    <recommendedName>
        <fullName evidence="7">3-deoxy-manno-octulosonate cytidylyltransferase</fullName>
        <ecNumber evidence="7">2.7.7.38</ecNumber>
    </recommendedName>
    <alternativeName>
        <fullName evidence="8">CMP-2-keto-3-deoxyoctulosonic acid synthase</fullName>
    </alternativeName>
</protein>
<sequence>MRFSVVIPARYESKRLPGKPLSDIHGQSMIAHVIARSKLSGADGVIVATDHADIAAEARRHGAESCMTSAHHQSGTDRLTEVVELYRFPDDHIIVNVQGDEPLIDPRHIALVAEDLGLCLDSVATLATPITESKSLFDPNVVKVVFDQNNRALYFSRAAIPWDREGAVTHDEPLQEQFFRHIGLYAYRAGFLRKFKSWSDASVERIERLEQLRILFHGETIHLTVTEKADSVSVDTIEDLKKVRQMSPDFFAATFL</sequence>
<evidence type="ECO:0000256" key="7">
    <source>
        <dbReference type="ARBA" id="ARBA00066873"/>
    </source>
</evidence>
<keyword evidence="10" id="KW-1185">Reference proteome</keyword>
<accession>A0A0D1YSC5</accession>
<keyword evidence="3 9" id="KW-0548">Nucleotidyltransferase</keyword>
<dbReference type="InterPro" id="IPR003329">
    <property type="entry name" value="Cytidylyl_trans"/>
</dbReference>
<comment type="similarity">
    <text evidence="6">Belongs to the KdsB family.</text>
</comment>
<dbReference type="GO" id="GO:0008690">
    <property type="term" value="F:3-deoxy-manno-octulosonate cytidylyltransferase activity"/>
    <property type="evidence" value="ECO:0007669"/>
    <property type="project" value="UniProtKB-EC"/>
</dbReference>
<evidence type="ECO:0000256" key="1">
    <source>
        <dbReference type="ARBA" id="ARBA00004370"/>
    </source>
</evidence>
<evidence type="ECO:0000256" key="6">
    <source>
        <dbReference type="ARBA" id="ARBA00060845"/>
    </source>
</evidence>
<comment type="catalytic activity">
    <reaction evidence="4">
        <text>3-deoxy-alpha-D-manno-oct-2-ulosonate + CTP = CMP-3-deoxy-beta-D-manno-octulosonate + diphosphate</text>
        <dbReference type="Rhea" id="RHEA:23448"/>
        <dbReference type="ChEBI" id="CHEBI:33019"/>
        <dbReference type="ChEBI" id="CHEBI:37563"/>
        <dbReference type="ChEBI" id="CHEBI:85986"/>
        <dbReference type="ChEBI" id="CHEBI:85987"/>
        <dbReference type="EC" id="2.7.7.38"/>
    </reaction>
</comment>
<evidence type="ECO:0000313" key="9">
    <source>
        <dbReference type="EMBL" id="KIW18146.1"/>
    </source>
</evidence>
<dbReference type="PANTHER" id="PTHR42866:SF2">
    <property type="entry name" value="3-DEOXY-MANNO-OCTULOSONATE CYTIDYLYLTRANSFERASE, MITOCHONDRIAL"/>
    <property type="match status" value="1"/>
</dbReference>
<evidence type="ECO:0000256" key="4">
    <source>
        <dbReference type="ARBA" id="ARBA00050198"/>
    </source>
</evidence>
<name>A0A0D1YSC5_9EURO</name>
<comment type="pathway">
    <text evidence="5">Nucleotide-sugar biosynthesis; CMP-3-deoxy-D-manno-octulosonate biosynthesis; CMP-3-deoxy-D-manno-octulosonate from 3-deoxy-D-manno-octulosonate and CTP: step 1/1.</text>
</comment>
<dbReference type="GO" id="GO:1901137">
    <property type="term" value="P:carbohydrate derivative biosynthetic process"/>
    <property type="evidence" value="ECO:0007669"/>
    <property type="project" value="UniProtKB-ARBA"/>
</dbReference>
<reference evidence="9 10" key="1">
    <citation type="submission" date="2015-01" db="EMBL/GenBank/DDBJ databases">
        <title>The Genome Sequence of Exophiala spinifera CBS89968.</title>
        <authorList>
            <consortium name="The Broad Institute Genomics Platform"/>
            <person name="Cuomo C."/>
            <person name="de Hoog S."/>
            <person name="Gorbushina A."/>
            <person name="Stielow B."/>
            <person name="Teixiera M."/>
            <person name="Abouelleil A."/>
            <person name="Chapman S.B."/>
            <person name="Priest M."/>
            <person name="Young S.K."/>
            <person name="Wortman J."/>
            <person name="Nusbaum C."/>
            <person name="Birren B."/>
        </authorList>
    </citation>
    <scope>NUCLEOTIDE SEQUENCE [LARGE SCALE GENOMIC DNA]</scope>
    <source>
        <strain evidence="9 10">CBS 89968</strain>
    </source>
</reference>
<dbReference type="InterPro" id="IPR004528">
    <property type="entry name" value="KdsB"/>
</dbReference>
<dbReference type="GO" id="GO:0016020">
    <property type="term" value="C:membrane"/>
    <property type="evidence" value="ECO:0007669"/>
    <property type="project" value="UniProtKB-SubCell"/>
</dbReference>
<dbReference type="STRING" id="91928.A0A0D1YSC5"/>
<keyword evidence="2 9" id="KW-0808">Transferase</keyword>
<dbReference type="AlphaFoldDB" id="A0A0D1YSC5"/>
<evidence type="ECO:0000256" key="8">
    <source>
        <dbReference type="ARBA" id="ARBA00082857"/>
    </source>
</evidence>
<comment type="subcellular location">
    <subcellularLocation>
        <location evidence="1">Membrane</location>
    </subcellularLocation>
</comment>
<organism evidence="9 10">
    <name type="scientific">Exophiala spinifera</name>
    <dbReference type="NCBI Taxonomy" id="91928"/>
    <lineage>
        <taxon>Eukaryota</taxon>
        <taxon>Fungi</taxon>
        <taxon>Dikarya</taxon>
        <taxon>Ascomycota</taxon>
        <taxon>Pezizomycotina</taxon>
        <taxon>Eurotiomycetes</taxon>
        <taxon>Chaetothyriomycetidae</taxon>
        <taxon>Chaetothyriales</taxon>
        <taxon>Herpotrichiellaceae</taxon>
        <taxon>Exophiala</taxon>
    </lineage>
</organism>
<evidence type="ECO:0000256" key="2">
    <source>
        <dbReference type="ARBA" id="ARBA00022679"/>
    </source>
</evidence>
<proteinExistence type="inferred from homology"/>